<feature type="domain" description="Disease resistance protein At4g27190-like leucine-rich repeats" evidence="3">
    <location>
        <begin position="305"/>
        <end position="370"/>
    </location>
</feature>
<keyword evidence="1" id="KW-0611">Plant defense</keyword>
<evidence type="ECO:0000313" key="4">
    <source>
        <dbReference type="EMBL" id="PPS13499.1"/>
    </source>
</evidence>
<dbReference type="PANTHER" id="PTHR33463">
    <property type="entry name" value="NB-ARC DOMAIN-CONTAINING PROTEIN-RELATED"/>
    <property type="match status" value="1"/>
</dbReference>
<evidence type="ECO:0000256" key="2">
    <source>
        <dbReference type="SAM" id="MobiDB-lite"/>
    </source>
</evidence>
<dbReference type="InterPro" id="IPR050905">
    <property type="entry name" value="Plant_NBS-LRR"/>
</dbReference>
<dbReference type="Proteomes" id="UP000239757">
    <property type="component" value="Unassembled WGS sequence"/>
</dbReference>
<dbReference type="AlphaFoldDB" id="A0A2P5YD18"/>
<feature type="domain" description="Disease resistance protein At4g27190-like leucine-rich repeats" evidence="3">
    <location>
        <begin position="426"/>
        <end position="539"/>
    </location>
</feature>
<dbReference type="InterPro" id="IPR032675">
    <property type="entry name" value="LRR_dom_sf"/>
</dbReference>
<dbReference type="PANTHER" id="PTHR33463:SF203">
    <property type="entry name" value="AAA+ ATPASE DOMAIN-CONTAINING PROTEIN"/>
    <property type="match status" value="1"/>
</dbReference>
<proteinExistence type="predicted"/>
<reference evidence="4 5" key="1">
    <citation type="submission" date="2015-01" db="EMBL/GenBank/DDBJ databases">
        <title>Genome of allotetraploid Gossypium barbadense reveals genomic plasticity and fiber elongation in cotton evolution.</title>
        <authorList>
            <person name="Chen X."/>
            <person name="Liu X."/>
            <person name="Zhao B."/>
            <person name="Zheng H."/>
            <person name="Hu Y."/>
            <person name="Lu G."/>
            <person name="Yang C."/>
            <person name="Chen J."/>
            <person name="Shan C."/>
            <person name="Zhang L."/>
            <person name="Zhou Y."/>
            <person name="Wang L."/>
            <person name="Guo W."/>
            <person name="Bai Y."/>
            <person name="Ruan J."/>
            <person name="Shangguan X."/>
            <person name="Mao Y."/>
            <person name="Jiang J."/>
            <person name="Zhu Y."/>
            <person name="Lei J."/>
            <person name="Kang H."/>
            <person name="Chen S."/>
            <person name="He X."/>
            <person name="Wang R."/>
            <person name="Wang Y."/>
            <person name="Chen J."/>
            <person name="Wang L."/>
            <person name="Yu S."/>
            <person name="Wang B."/>
            <person name="Wei J."/>
            <person name="Song S."/>
            <person name="Lu X."/>
            <person name="Gao Z."/>
            <person name="Gu W."/>
            <person name="Deng X."/>
            <person name="Ma D."/>
            <person name="Wang S."/>
            <person name="Liang W."/>
            <person name="Fang L."/>
            <person name="Cai C."/>
            <person name="Zhu X."/>
            <person name="Zhou B."/>
            <person name="Zhang Y."/>
            <person name="Chen Z."/>
            <person name="Xu S."/>
            <person name="Zhu R."/>
            <person name="Wang S."/>
            <person name="Zhang T."/>
            <person name="Zhao G."/>
        </authorList>
    </citation>
    <scope>NUCLEOTIDE SEQUENCE [LARGE SCALE GENOMIC DNA]</scope>
    <source>
        <strain evidence="5">cv. Xinhai21</strain>
        <tissue evidence="4">Leaf</tissue>
    </source>
</reference>
<name>A0A2P5YD18_GOSBA</name>
<protein>
    <recommendedName>
        <fullName evidence="3">Disease resistance protein At4g27190-like leucine-rich repeats domain-containing protein</fullName>
    </recommendedName>
</protein>
<gene>
    <name evidence="4" type="ORF">GOBAR_AA07087</name>
</gene>
<evidence type="ECO:0000256" key="1">
    <source>
        <dbReference type="ARBA" id="ARBA00022821"/>
    </source>
</evidence>
<dbReference type="SUPFAM" id="SSF52047">
    <property type="entry name" value="RNI-like"/>
    <property type="match status" value="1"/>
</dbReference>
<feature type="region of interest" description="Disordered" evidence="2">
    <location>
        <begin position="554"/>
        <end position="577"/>
    </location>
</feature>
<evidence type="ECO:0000313" key="5">
    <source>
        <dbReference type="Proteomes" id="UP000239757"/>
    </source>
</evidence>
<dbReference type="Pfam" id="PF23247">
    <property type="entry name" value="LRR_RPS2"/>
    <property type="match status" value="4"/>
</dbReference>
<organism evidence="4 5">
    <name type="scientific">Gossypium barbadense</name>
    <name type="common">Sea Island cotton</name>
    <name type="synonym">Hibiscus barbadensis</name>
    <dbReference type="NCBI Taxonomy" id="3634"/>
    <lineage>
        <taxon>Eukaryota</taxon>
        <taxon>Viridiplantae</taxon>
        <taxon>Streptophyta</taxon>
        <taxon>Embryophyta</taxon>
        <taxon>Tracheophyta</taxon>
        <taxon>Spermatophyta</taxon>
        <taxon>Magnoliopsida</taxon>
        <taxon>eudicotyledons</taxon>
        <taxon>Gunneridae</taxon>
        <taxon>Pentapetalae</taxon>
        <taxon>rosids</taxon>
        <taxon>malvids</taxon>
        <taxon>Malvales</taxon>
        <taxon>Malvaceae</taxon>
        <taxon>Malvoideae</taxon>
        <taxon>Gossypium</taxon>
    </lineage>
</organism>
<sequence length="592" mass="67993">MKNEQPSNLYTCNYEELDQDHTSSQHHLRPICFPYLTLIDILECESLKFLFPITIDHGGPKKLNAPKLQTLKIKRCSGLEEIIQDPQVSNISFQCLREIQVIGCNNLKYIFPISVVDTLGQLHTLKIKSCSQLEEIIQDPQVSHINLQSLREVEVNKCNNLKYLFPQSVAKILGQLHTLKIKSCSRVEDIIQDPQVWLIYLPQLRAKGVKDIMPPESSLQKLTVSDCPQLTPVIISNKLQELVLGRMKNEQLNNLYICNYEESSQHHLQAIDFSHLTLIDISECEILKFLFPFTVAHCEPRNLKAPNLKALKIKGFFELEEIIQYLEVSNISFRFLKEVQVTGCNKLKYLFPMSVANSFEQLQTLKIWSCFQLQEIIKVLEFSEMTNRKQKSKVIVPKMRGGTSRSMEYLTISNFEELFEYSRYDLSSLDILNLSELSELRVIWSGFNQNFQNLTQLAVKDCKRVTKLEQVFEGDEANVGKDGEKVIHLPQLNTMMLDGIPNLVSFSPMGYHFVFLSLRLLQVGVCPNITTRFSVDSNQSVHAKTTRFSVDPKQPVHAKTQASQSVDEIMEEEPATTQETAWPIGSNIWWMK</sequence>
<dbReference type="EMBL" id="KZ663344">
    <property type="protein sequence ID" value="PPS13499.1"/>
    <property type="molecule type" value="Genomic_DNA"/>
</dbReference>
<accession>A0A2P5YD18</accession>
<dbReference type="InterPro" id="IPR057135">
    <property type="entry name" value="At4g27190-like_LRR"/>
</dbReference>
<dbReference type="OrthoDB" id="998547at2759"/>
<dbReference type="Gene3D" id="3.80.10.10">
    <property type="entry name" value="Ribonuclease Inhibitor"/>
    <property type="match status" value="2"/>
</dbReference>
<evidence type="ECO:0000259" key="3">
    <source>
        <dbReference type="Pfam" id="PF23247"/>
    </source>
</evidence>
<feature type="domain" description="Disease resistance protein At4g27190-like leucine-rich repeats" evidence="3">
    <location>
        <begin position="132"/>
        <end position="184"/>
    </location>
</feature>
<feature type="domain" description="Disease resistance protein At4g27190-like leucine-rich repeats" evidence="3">
    <location>
        <begin position="65"/>
        <end position="130"/>
    </location>
</feature>